<reference evidence="1 2" key="1">
    <citation type="journal article" date="2016" name="Nat. Commun.">
        <title>Thousands of microbial genomes shed light on interconnected biogeochemical processes in an aquifer system.</title>
        <authorList>
            <person name="Anantharaman K."/>
            <person name="Brown C.T."/>
            <person name="Hug L.A."/>
            <person name="Sharon I."/>
            <person name="Castelle C.J."/>
            <person name="Probst A.J."/>
            <person name="Thomas B.C."/>
            <person name="Singh A."/>
            <person name="Wilkins M.J."/>
            <person name="Karaoz U."/>
            <person name="Brodie E.L."/>
            <person name="Williams K.H."/>
            <person name="Hubbard S.S."/>
            <person name="Banfield J.F."/>
        </authorList>
    </citation>
    <scope>NUCLEOTIDE SEQUENCE [LARGE SCALE GENOMIC DNA]</scope>
</reference>
<dbReference type="EMBL" id="MHTV01000003">
    <property type="protein sequence ID" value="OHA67822.1"/>
    <property type="molecule type" value="Genomic_DNA"/>
</dbReference>
<evidence type="ECO:0000313" key="1">
    <source>
        <dbReference type="EMBL" id="OHA67822.1"/>
    </source>
</evidence>
<dbReference type="AlphaFoldDB" id="A0A1G2R6E9"/>
<dbReference type="Proteomes" id="UP000178092">
    <property type="component" value="Unassembled WGS sequence"/>
</dbReference>
<comment type="caution">
    <text evidence="1">The sequence shown here is derived from an EMBL/GenBank/DDBJ whole genome shotgun (WGS) entry which is preliminary data.</text>
</comment>
<sequence length="275" mass="31573">MIGGVDMSYVGPVFFDGVVGEQPKYIPAFEVYLLVERFLQQAGTAMEEELKKTPDEIALIRFAQDHAIAYLSQYERQRRLPLPLSHIHILKEGGVEEYTEGGSAGGAYSTTLGDIIIDRDSSPLSFALKVFHEHIHWGSWIVLQRTTTDETEAYRAGITIHKRDGSVEFFQDMSEAIVGLFDRRFFYEIASQEERFKKEAATFSIEEFSRPEEVRVLRQVIDELARRNPMLTQGYITEMFIRAELKGYLLNLARLFDQTFGKGRFREFGKGEFSI</sequence>
<accession>A0A1G2R6E9</accession>
<gene>
    <name evidence="1" type="ORF">A3C04_04245</name>
</gene>
<protein>
    <submittedName>
        <fullName evidence="1">Uncharacterized protein</fullName>
    </submittedName>
</protein>
<organism evidence="1 2">
    <name type="scientific">Candidatus Wildermuthbacteria bacterium RIFCSPHIGHO2_02_FULL_45_25</name>
    <dbReference type="NCBI Taxonomy" id="1802450"/>
    <lineage>
        <taxon>Bacteria</taxon>
        <taxon>Candidatus Wildermuthiibacteriota</taxon>
    </lineage>
</organism>
<proteinExistence type="predicted"/>
<evidence type="ECO:0000313" key="2">
    <source>
        <dbReference type="Proteomes" id="UP000178092"/>
    </source>
</evidence>
<name>A0A1G2R6E9_9BACT</name>